<name>A0A7S2B7K3_9CHLO</name>
<dbReference type="GO" id="GO:0016020">
    <property type="term" value="C:membrane"/>
    <property type="evidence" value="ECO:0007669"/>
    <property type="project" value="UniProtKB-SubCell"/>
</dbReference>
<comment type="cofactor">
    <cofactor evidence="13">
        <name>Fe cation</name>
        <dbReference type="ChEBI" id="CHEBI:24875"/>
    </cofactor>
    <text evidence="13">Binds 2 iron ions per subunit.</text>
</comment>
<keyword evidence="14" id="KW-0175">Coiled coil</keyword>
<dbReference type="EMBL" id="HBGR01010795">
    <property type="protein sequence ID" value="CAD9388650.1"/>
    <property type="molecule type" value="Transcribed_RNA"/>
</dbReference>
<keyword evidence="5 13" id="KW-0679">Respiratory chain</keyword>
<evidence type="ECO:0000256" key="2">
    <source>
        <dbReference type="ARBA" id="ARBA00004370"/>
    </source>
</evidence>
<dbReference type="InterPro" id="IPR002680">
    <property type="entry name" value="AOX"/>
</dbReference>
<evidence type="ECO:0000256" key="5">
    <source>
        <dbReference type="ARBA" id="ARBA00022660"/>
    </source>
</evidence>
<keyword evidence="12 13" id="KW-0472">Membrane</keyword>
<gene>
    <name evidence="16" type="ORF">PPRO1471_LOCUS7143</name>
</gene>
<evidence type="ECO:0000256" key="4">
    <source>
        <dbReference type="ARBA" id="ARBA00022448"/>
    </source>
</evidence>
<keyword evidence="4" id="KW-0813">Transport</keyword>
<evidence type="ECO:0000256" key="14">
    <source>
        <dbReference type="SAM" id="Coils"/>
    </source>
</evidence>
<evidence type="ECO:0000256" key="6">
    <source>
        <dbReference type="ARBA" id="ARBA00022692"/>
    </source>
</evidence>
<keyword evidence="7 13" id="KW-0479">Metal-binding</keyword>
<proteinExistence type="inferred from homology"/>
<feature type="compositionally biased region" description="Low complexity" evidence="15">
    <location>
        <begin position="37"/>
        <end position="49"/>
    </location>
</feature>
<reference evidence="16" key="1">
    <citation type="submission" date="2021-01" db="EMBL/GenBank/DDBJ databases">
        <authorList>
            <person name="Corre E."/>
            <person name="Pelletier E."/>
            <person name="Niang G."/>
            <person name="Scheremetjew M."/>
            <person name="Finn R."/>
            <person name="Kale V."/>
            <person name="Holt S."/>
            <person name="Cochrane G."/>
            <person name="Meng A."/>
            <person name="Brown T."/>
            <person name="Cohen L."/>
        </authorList>
    </citation>
    <scope>NUCLEOTIDE SEQUENCE</scope>
    <source>
        <strain evidence="16">RCC733</strain>
    </source>
</reference>
<evidence type="ECO:0000256" key="7">
    <source>
        <dbReference type="ARBA" id="ARBA00022723"/>
    </source>
</evidence>
<keyword evidence="8 13" id="KW-0249">Electron transport</keyword>
<comment type="similarity">
    <text evidence="3 13">Belongs to the alternative oxidase family.</text>
</comment>
<keyword evidence="6 13" id="KW-0812">Transmembrane</keyword>
<evidence type="ECO:0000256" key="15">
    <source>
        <dbReference type="SAM" id="MobiDB-lite"/>
    </source>
</evidence>
<evidence type="ECO:0000256" key="11">
    <source>
        <dbReference type="ARBA" id="ARBA00023004"/>
    </source>
</evidence>
<comment type="catalytic activity">
    <reaction evidence="1 13">
        <text>2 a ubiquinol + O2 = 2 a ubiquinone + 2 H2O</text>
        <dbReference type="Rhea" id="RHEA:30255"/>
        <dbReference type="Rhea" id="RHEA-COMP:9565"/>
        <dbReference type="Rhea" id="RHEA-COMP:9566"/>
        <dbReference type="ChEBI" id="CHEBI:15377"/>
        <dbReference type="ChEBI" id="CHEBI:15379"/>
        <dbReference type="ChEBI" id="CHEBI:16389"/>
        <dbReference type="ChEBI" id="CHEBI:17976"/>
        <dbReference type="EC" id="1.10.3.11"/>
    </reaction>
</comment>
<dbReference type="GO" id="GO:0010230">
    <property type="term" value="P:alternative respiration"/>
    <property type="evidence" value="ECO:0007669"/>
    <property type="project" value="TreeGrafter"/>
</dbReference>
<dbReference type="AlphaFoldDB" id="A0A7S2B7K3"/>
<comment type="subcellular location">
    <subcellularLocation>
        <location evidence="2">Membrane</location>
    </subcellularLocation>
</comment>
<dbReference type="GO" id="GO:0009916">
    <property type="term" value="F:alternative oxidase activity"/>
    <property type="evidence" value="ECO:0007669"/>
    <property type="project" value="UniProtKB-UniRule"/>
</dbReference>
<accession>A0A7S2B7K3</accession>
<keyword evidence="10 13" id="KW-0560">Oxidoreductase</keyword>
<evidence type="ECO:0000256" key="13">
    <source>
        <dbReference type="RuleBase" id="RU003779"/>
    </source>
</evidence>
<organism evidence="16">
    <name type="scientific">Pycnococcus provasolii</name>
    <dbReference type="NCBI Taxonomy" id="41880"/>
    <lineage>
        <taxon>Eukaryota</taxon>
        <taxon>Viridiplantae</taxon>
        <taxon>Chlorophyta</taxon>
        <taxon>Pseudoscourfieldiophyceae</taxon>
        <taxon>Pseudoscourfieldiales</taxon>
        <taxon>Pycnococcaceae</taxon>
        <taxon>Pycnococcus</taxon>
    </lineage>
</organism>
<dbReference type="GO" id="GO:0106292">
    <property type="term" value="F:superoxide-generating NADPH oxidase activity"/>
    <property type="evidence" value="ECO:0007669"/>
    <property type="project" value="UniProtKB-ARBA"/>
</dbReference>
<dbReference type="Pfam" id="PF01786">
    <property type="entry name" value="AOX"/>
    <property type="match status" value="1"/>
</dbReference>
<dbReference type="PANTHER" id="PTHR31803:SF19">
    <property type="entry name" value="UBIQUINOL OXIDASE"/>
    <property type="match status" value="1"/>
</dbReference>
<evidence type="ECO:0000256" key="8">
    <source>
        <dbReference type="ARBA" id="ARBA00022982"/>
    </source>
</evidence>
<evidence type="ECO:0000256" key="12">
    <source>
        <dbReference type="ARBA" id="ARBA00023136"/>
    </source>
</evidence>
<protein>
    <recommendedName>
        <fullName evidence="13">Ubiquinol oxidase</fullName>
        <ecNumber evidence="13">1.10.3.11</ecNumber>
    </recommendedName>
</protein>
<dbReference type="PANTHER" id="PTHR31803">
    <property type="entry name" value="ALTERNATIVE OXIDASE"/>
    <property type="match status" value="1"/>
</dbReference>
<keyword evidence="9" id="KW-1133">Transmembrane helix</keyword>
<dbReference type="EC" id="1.10.3.11" evidence="13"/>
<dbReference type="GO" id="GO:0046872">
    <property type="term" value="F:metal ion binding"/>
    <property type="evidence" value="ECO:0007669"/>
    <property type="project" value="UniProtKB-UniRule"/>
</dbReference>
<feature type="region of interest" description="Disordered" evidence="15">
    <location>
        <begin position="29"/>
        <end position="87"/>
    </location>
</feature>
<evidence type="ECO:0000256" key="1">
    <source>
        <dbReference type="ARBA" id="ARBA00001192"/>
    </source>
</evidence>
<evidence type="ECO:0000256" key="3">
    <source>
        <dbReference type="ARBA" id="ARBA00008388"/>
    </source>
</evidence>
<evidence type="ECO:0000313" key="16">
    <source>
        <dbReference type="EMBL" id="CAD9388650.1"/>
    </source>
</evidence>
<keyword evidence="11 13" id="KW-0408">Iron</keyword>
<dbReference type="GO" id="GO:0005739">
    <property type="term" value="C:mitochondrion"/>
    <property type="evidence" value="ECO:0007669"/>
    <property type="project" value="TreeGrafter"/>
</dbReference>
<dbReference type="Gene3D" id="1.20.1260.140">
    <property type="entry name" value="Alternative oxidase"/>
    <property type="match status" value="1"/>
</dbReference>
<dbReference type="GO" id="GO:0098803">
    <property type="term" value="C:respiratory chain complex"/>
    <property type="evidence" value="ECO:0007669"/>
    <property type="project" value="UniProtKB-UniRule"/>
</dbReference>
<feature type="coiled-coil region" evidence="14">
    <location>
        <begin position="100"/>
        <end position="130"/>
    </location>
</feature>
<dbReference type="InterPro" id="IPR038659">
    <property type="entry name" value="AOX_sf"/>
</dbReference>
<dbReference type="GO" id="GO:0102721">
    <property type="term" value="F:ubiquinol:oxygen oxidoreductase activity"/>
    <property type="evidence" value="ECO:0007669"/>
    <property type="project" value="UniProtKB-EC"/>
</dbReference>
<evidence type="ECO:0000256" key="10">
    <source>
        <dbReference type="ARBA" id="ARBA00023002"/>
    </source>
</evidence>
<sequence length="536" mass="60299">MPPLARSSRFITSRALALRPPHLLFLPTRAHVRPSRRSSGSSAPRCAPSDGERSHSATQQDVQTSKEKQAAAAAADEPDDSGGLDRTKRTEMALKAAHLRRDLEKQIALMKVTQEELKNIESAMDKADSRYLSSKAKPLMSKSALSGEYANTAVDGLALQTMDEDELWPYGHIAESAGDYLRALRGADAASPTTTPPSAIILAKKNFTRELKELVRLINGNQAGNDGKTALEQSKKKKRRESRIREKLSQLQLSNDAVWEREEARPQVKAPWIIKGPYYILCYMLDALFDGKPIERFWFLETVARMPYFSYVSCLHLYESLGWWRVGMQMKRIHAAEEFNEAHHLLTMEALGGDESWTTRFLGQHSAIIYYWVLVAMWLISPTLAYNFSELIEMHAVDTYGEFLDANAELLKTLPAPPITKYYYTSETYMFDEFQTRQPAGARRPQMENLYDVFEAIRDDEAEHVATMADCQDKDFLVRSPNYEKAVAAAITTAAAANLYLSRAAEQMEEVGVDEEVAASILDTVTGFLDAIFPFL</sequence>
<evidence type="ECO:0000256" key="9">
    <source>
        <dbReference type="ARBA" id="ARBA00022989"/>
    </source>
</evidence>